<reference evidence="2" key="2">
    <citation type="submission" date="2020-09" db="EMBL/GenBank/DDBJ databases">
        <authorList>
            <person name="Sun Q."/>
            <person name="Zhou Y."/>
        </authorList>
    </citation>
    <scope>NUCLEOTIDE SEQUENCE</scope>
    <source>
        <strain evidence="2">CGMCC 1.12751</strain>
    </source>
</reference>
<protein>
    <recommendedName>
        <fullName evidence="1">Gliding motility-associated protein GldM N-terminal domain-containing protein</fullName>
    </recommendedName>
</protein>
<evidence type="ECO:0000313" key="2">
    <source>
        <dbReference type="EMBL" id="GGG46679.1"/>
    </source>
</evidence>
<dbReference type="AlphaFoldDB" id="A0A917GIG1"/>
<dbReference type="RefSeq" id="WP_188463950.1">
    <property type="nucleotide sequence ID" value="NZ_BMFQ01000002.1"/>
</dbReference>
<feature type="domain" description="Gliding motility-associated protein GldM N-terminal" evidence="1">
    <location>
        <begin position="68"/>
        <end position="211"/>
    </location>
</feature>
<sequence length="214" mass="25108">MKHILFLLSFVILYSCKTDSKAELKAGSEESFAYDMYGLLIEEFNANNEIMKEQISDILYNKNLIEDNNAKIYDSLTTQYVAYLDNTYSELINHPKTDPSYYGGELSKIEYTNNFFFNGEDYSETGTEFISKMDNYRTEILKLVKDQNLKRRINNMLTTTLDSSIRTRDGQLIKALDYFYKDMPLISVLTRIKNKERSILEFENDFLKNLLINK</sequence>
<accession>A0A917GIG1</accession>
<organism evidence="2 3">
    <name type="scientific">Bizionia arctica</name>
    <dbReference type="NCBI Taxonomy" id="1495645"/>
    <lineage>
        <taxon>Bacteria</taxon>
        <taxon>Pseudomonadati</taxon>
        <taxon>Bacteroidota</taxon>
        <taxon>Flavobacteriia</taxon>
        <taxon>Flavobacteriales</taxon>
        <taxon>Flavobacteriaceae</taxon>
        <taxon>Bizionia</taxon>
    </lineage>
</organism>
<dbReference type="EMBL" id="BMFQ01000002">
    <property type="protein sequence ID" value="GGG46679.1"/>
    <property type="molecule type" value="Genomic_DNA"/>
</dbReference>
<proteinExistence type="predicted"/>
<dbReference type="Proteomes" id="UP000625976">
    <property type="component" value="Unassembled WGS sequence"/>
</dbReference>
<reference evidence="2" key="1">
    <citation type="journal article" date="2014" name="Int. J. Syst. Evol. Microbiol.">
        <title>Complete genome sequence of Corynebacterium casei LMG S-19264T (=DSM 44701T), isolated from a smear-ripened cheese.</title>
        <authorList>
            <consortium name="US DOE Joint Genome Institute (JGI-PGF)"/>
            <person name="Walter F."/>
            <person name="Albersmeier A."/>
            <person name="Kalinowski J."/>
            <person name="Ruckert C."/>
        </authorList>
    </citation>
    <scope>NUCLEOTIDE SEQUENCE</scope>
    <source>
        <strain evidence="2">CGMCC 1.12751</strain>
    </source>
</reference>
<comment type="caution">
    <text evidence="2">The sequence shown here is derived from an EMBL/GenBank/DDBJ whole genome shotgun (WGS) entry which is preliminary data.</text>
</comment>
<gene>
    <name evidence="2" type="ORF">GCM10010976_17680</name>
</gene>
<evidence type="ECO:0000259" key="1">
    <source>
        <dbReference type="Pfam" id="PF12081"/>
    </source>
</evidence>
<evidence type="ECO:0000313" key="3">
    <source>
        <dbReference type="Proteomes" id="UP000625976"/>
    </source>
</evidence>
<dbReference type="InterPro" id="IPR022720">
    <property type="entry name" value="Motility-assoc_prot_GldM_N"/>
</dbReference>
<keyword evidence="3" id="KW-1185">Reference proteome</keyword>
<dbReference type="Pfam" id="PF12081">
    <property type="entry name" value="GldM_1st"/>
    <property type="match status" value="1"/>
</dbReference>
<name>A0A917GIG1_9FLAO</name>
<dbReference type="PROSITE" id="PS51257">
    <property type="entry name" value="PROKAR_LIPOPROTEIN"/>
    <property type="match status" value="1"/>
</dbReference>